<accession>A0A074X2K1</accession>
<dbReference type="AlphaFoldDB" id="A0A074X2K1"/>
<evidence type="ECO:0000256" key="1">
    <source>
        <dbReference type="SAM" id="MobiDB-lite"/>
    </source>
</evidence>
<protein>
    <submittedName>
        <fullName evidence="2">Uncharacterized protein</fullName>
    </submittedName>
</protein>
<dbReference type="OrthoDB" id="3912521at2759"/>
<sequence length="250" mass="28531">MAPKKKKKNAPRKHAGRARVDQKATKNPTQNDPDDDEPSTSSVNETGKGKSCANAFLTPLTFRSDAVVPVTPEKKNLLFTLPLELRIKIWGLVLSTGDFHEETQSHMYKIGERRQQRRHNIHSRIHNYTLDNIKYNHFALLQTCWTIFEDITSCVNITASFSFANAEVLATFAAGPLATPYCFTRSRDKNFEDFAISTLDEAWYLDAGNLRMLAFAKVLKVVEPGRFKSVEDILGRAIISRIEERYNYFR</sequence>
<dbReference type="Proteomes" id="UP000027730">
    <property type="component" value="Unassembled WGS sequence"/>
</dbReference>
<dbReference type="HOGENOM" id="CLU_1111186_0_0_1"/>
<organism evidence="2 3">
    <name type="scientific">Aureobasidium namibiae CBS 147.97</name>
    <dbReference type="NCBI Taxonomy" id="1043004"/>
    <lineage>
        <taxon>Eukaryota</taxon>
        <taxon>Fungi</taxon>
        <taxon>Dikarya</taxon>
        <taxon>Ascomycota</taxon>
        <taxon>Pezizomycotina</taxon>
        <taxon>Dothideomycetes</taxon>
        <taxon>Dothideomycetidae</taxon>
        <taxon>Dothideales</taxon>
        <taxon>Saccotheciaceae</taxon>
        <taxon>Aureobasidium</taxon>
    </lineage>
</organism>
<dbReference type="RefSeq" id="XP_013423057.1">
    <property type="nucleotide sequence ID" value="XM_013567603.1"/>
</dbReference>
<keyword evidence="3" id="KW-1185">Reference proteome</keyword>
<feature type="region of interest" description="Disordered" evidence="1">
    <location>
        <begin position="1"/>
        <end position="48"/>
    </location>
</feature>
<proteinExistence type="predicted"/>
<reference evidence="2 3" key="1">
    <citation type="journal article" date="2014" name="BMC Genomics">
        <title>Genome sequencing of four Aureobasidium pullulans varieties: biotechnological potential, stress tolerance, and description of new species.</title>
        <authorList>
            <person name="Gostin Ar C."/>
            <person name="Ohm R.A."/>
            <person name="Kogej T."/>
            <person name="Sonjak S."/>
            <person name="Turk M."/>
            <person name="Zajc J."/>
            <person name="Zalar P."/>
            <person name="Grube M."/>
            <person name="Sun H."/>
            <person name="Han J."/>
            <person name="Sharma A."/>
            <person name="Chiniquy J."/>
            <person name="Ngan C.Y."/>
            <person name="Lipzen A."/>
            <person name="Barry K."/>
            <person name="Grigoriev I.V."/>
            <person name="Gunde-Cimerman N."/>
        </authorList>
    </citation>
    <scope>NUCLEOTIDE SEQUENCE [LARGE SCALE GENOMIC DNA]</scope>
    <source>
        <strain evidence="2 3">CBS 147.97</strain>
    </source>
</reference>
<evidence type="ECO:0000313" key="3">
    <source>
        <dbReference type="Proteomes" id="UP000027730"/>
    </source>
</evidence>
<dbReference type="GeneID" id="25414291"/>
<feature type="compositionally biased region" description="Basic residues" evidence="1">
    <location>
        <begin position="1"/>
        <end position="17"/>
    </location>
</feature>
<gene>
    <name evidence="2" type="ORF">M436DRAFT_67789</name>
</gene>
<name>A0A074X2K1_9PEZI</name>
<dbReference type="EMBL" id="KL584725">
    <property type="protein sequence ID" value="KEQ68876.1"/>
    <property type="molecule type" value="Genomic_DNA"/>
</dbReference>
<evidence type="ECO:0000313" key="2">
    <source>
        <dbReference type="EMBL" id="KEQ68876.1"/>
    </source>
</evidence>